<protein>
    <submittedName>
        <fullName evidence="1">Uncharacterized protein</fullName>
    </submittedName>
</protein>
<reference evidence="1 2" key="1">
    <citation type="submission" date="2019-03" db="EMBL/GenBank/DDBJ databases">
        <title>First draft genome of Liparis tanakae, snailfish: a comprehensive survey of snailfish specific genes.</title>
        <authorList>
            <person name="Kim W."/>
            <person name="Song I."/>
            <person name="Jeong J.-H."/>
            <person name="Kim D."/>
            <person name="Kim S."/>
            <person name="Ryu S."/>
            <person name="Song J.Y."/>
            <person name="Lee S.K."/>
        </authorList>
    </citation>
    <scope>NUCLEOTIDE SEQUENCE [LARGE SCALE GENOMIC DNA]</scope>
    <source>
        <tissue evidence="1">Muscle</tissue>
    </source>
</reference>
<keyword evidence="2" id="KW-1185">Reference proteome</keyword>
<comment type="caution">
    <text evidence="1">The sequence shown here is derived from an EMBL/GenBank/DDBJ whole genome shotgun (WGS) entry which is preliminary data.</text>
</comment>
<dbReference type="AlphaFoldDB" id="A0A4Z2H592"/>
<evidence type="ECO:0000313" key="2">
    <source>
        <dbReference type="Proteomes" id="UP000314294"/>
    </source>
</evidence>
<proteinExistence type="predicted"/>
<sequence>MKSICGCRVPVDELSENTEGVKPSTRFPRREPKVTDNREHAILLSARVRFKVRSAGSGRRASRLHQV</sequence>
<accession>A0A4Z2H592</accession>
<dbReference type="EMBL" id="SRLO01000323">
    <property type="protein sequence ID" value="TNN61028.1"/>
    <property type="molecule type" value="Genomic_DNA"/>
</dbReference>
<dbReference type="Proteomes" id="UP000314294">
    <property type="component" value="Unassembled WGS sequence"/>
</dbReference>
<gene>
    <name evidence="1" type="ORF">EYF80_028806</name>
</gene>
<organism evidence="1 2">
    <name type="scientific">Liparis tanakae</name>
    <name type="common">Tanaka's snailfish</name>
    <dbReference type="NCBI Taxonomy" id="230148"/>
    <lineage>
        <taxon>Eukaryota</taxon>
        <taxon>Metazoa</taxon>
        <taxon>Chordata</taxon>
        <taxon>Craniata</taxon>
        <taxon>Vertebrata</taxon>
        <taxon>Euteleostomi</taxon>
        <taxon>Actinopterygii</taxon>
        <taxon>Neopterygii</taxon>
        <taxon>Teleostei</taxon>
        <taxon>Neoteleostei</taxon>
        <taxon>Acanthomorphata</taxon>
        <taxon>Eupercaria</taxon>
        <taxon>Perciformes</taxon>
        <taxon>Cottioidei</taxon>
        <taxon>Cottales</taxon>
        <taxon>Liparidae</taxon>
        <taxon>Liparis</taxon>
    </lineage>
</organism>
<name>A0A4Z2H592_9TELE</name>
<evidence type="ECO:0000313" key="1">
    <source>
        <dbReference type="EMBL" id="TNN61028.1"/>
    </source>
</evidence>